<dbReference type="Pfam" id="PF08937">
    <property type="entry name" value="ThsB_TIR"/>
    <property type="match status" value="1"/>
</dbReference>
<proteinExistence type="predicted"/>
<dbReference type="InterPro" id="IPR015032">
    <property type="entry name" value="ThsB__TIR-like_domain"/>
</dbReference>
<evidence type="ECO:0000313" key="2">
    <source>
        <dbReference type="EMBL" id="PCJ18880.1"/>
    </source>
</evidence>
<evidence type="ECO:0000313" key="3">
    <source>
        <dbReference type="Proteomes" id="UP000218327"/>
    </source>
</evidence>
<dbReference type="InterPro" id="IPR036490">
    <property type="entry name" value="ThsB_TIR-like_sf"/>
</dbReference>
<dbReference type="EMBL" id="NVVJ01000095">
    <property type="protein sequence ID" value="PCJ18880.1"/>
    <property type="molecule type" value="Genomic_DNA"/>
</dbReference>
<name>A0A2A5AIF3_9GAMM</name>
<gene>
    <name evidence="2" type="ORF">COA96_16490</name>
</gene>
<accession>A0A2A5AIF3</accession>
<organism evidence="2 3">
    <name type="scientific">SAR86 cluster bacterium</name>
    <dbReference type="NCBI Taxonomy" id="2030880"/>
    <lineage>
        <taxon>Bacteria</taxon>
        <taxon>Pseudomonadati</taxon>
        <taxon>Pseudomonadota</taxon>
        <taxon>Gammaproteobacteria</taxon>
        <taxon>SAR86 cluster</taxon>
    </lineage>
</organism>
<reference evidence="3" key="1">
    <citation type="submission" date="2017-08" db="EMBL/GenBank/DDBJ databases">
        <title>A dynamic microbial community with high functional redundancy inhabits the cold, oxic subseafloor aquifer.</title>
        <authorList>
            <person name="Tully B.J."/>
            <person name="Wheat C.G."/>
            <person name="Glazer B.T."/>
            <person name="Huber J.A."/>
        </authorList>
    </citation>
    <scope>NUCLEOTIDE SEQUENCE [LARGE SCALE GENOMIC DNA]</scope>
</reference>
<comment type="caution">
    <text evidence="2">The sequence shown here is derived from an EMBL/GenBank/DDBJ whole genome shotgun (WGS) entry which is preliminary data.</text>
</comment>
<feature type="domain" description="Thoeris protein ThsB TIR-like" evidence="1">
    <location>
        <begin position="2"/>
        <end position="51"/>
    </location>
</feature>
<dbReference type="Proteomes" id="UP000218327">
    <property type="component" value="Unassembled WGS sequence"/>
</dbReference>
<dbReference type="SUPFAM" id="SSF52206">
    <property type="entry name" value="Hypothetical protein MTH538"/>
    <property type="match status" value="1"/>
</dbReference>
<dbReference type="AlphaFoldDB" id="A0A2A5AIF3"/>
<protein>
    <recommendedName>
        <fullName evidence="1">Thoeris protein ThsB TIR-like domain-containing protein</fullName>
    </recommendedName>
</protein>
<evidence type="ECO:0000259" key="1">
    <source>
        <dbReference type="Pfam" id="PF08937"/>
    </source>
</evidence>
<dbReference type="Gene3D" id="3.40.50.9200">
    <property type="entry name" value="Hypothetical protein MTH538"/>
    <property type="match status" value="1"/>
</dbReference>
<sequence>MKKKISERIERCSVTLVYLTENSAQSDWVNWEITKSIELGKGVVCVHKHGENLTSYPKSVTENNLPVVAWNHEALNSAIAKASSES</sequence>